<dbReference type="AlphaFoldDB" id="A0A645FT89"/>
<organism evidence="1">
    <name type="scientific">bioreactor metagenome</name>
    <dbReference type="NCBI Taxonomy" id="1076179"/>
    <lineage>
        <taxon>unclassified sequences</taxon>
        <taxon>metagenomes</taxon>
        <taxon>ecological metagenomes</taxon>
    </lineage>
</organism>
<dbReference type="EMBL" id="VSSQ01063961">
    <property type="protein sequence ID" value="MPN16946.1"/>
    <property type="molecule type" value="Genomic_DNA"/>
</dbReference>
<accession>A0A645FT89</accession>
<comment type="caution">
    <text evidence="1">The sequence shown here is derived from an EMBL/GenBank/DDBJ whole genome shotgun (WGS) entry which is preliminary data.</text>
</comment>
<protein>
    <submittedName>
        <fullName evidence="1">Uncharacterized protein</fullName>
    </submittedName>
</protein>
<reference evidence="1" key="1">
    <citation type="submission" date="2019-08" db="EMBL/GenBank/DDBJ databases">
        <authorList>
            <person name="Kucharzyk K."/>
            <person name="Murdoch R.W."/>
            <person name="Higgins S."/>
            <person name="Loffler F."/>
        </authorList>
    </citation>
    <scope>NUCLEOTIDE SEQUENCE</scope>
</reference>
<gene>
    <name evidence="1" type="ORF">SDC9_164295</name>
</gene>
<sequence length="107" mass="12149">MFIVFVVTFHIGNRLLITKARKCIDMAVGIITCQITMVKPEHTFYTQRSLYIVVYLFPRHGLVAVGCQQTCSCEQGSLAIRFNGSAFQNKVQPVLIIRARCKNTRPK</sequence>
<evidence type="ECO:0000313" key="1">
    <source>
        <dbReference type="EMBL" id="MPN16946.1"/>
    </source>
</evidence>
<proteinExistence type="predicted"/>
<name>A0A645FT89_9ZZZZ</name>